<dbReference type="RefSeq" id="WP_163750191.1">
    <property type="nucleotide sequence ID" value="NZ_AP022596.1"/>
</dbReference>
<dbReference type="Proteomes" id="UP000467148">
    <property type="component" value="Chromosome"/>
</dbReference>
<dbReference type="KEGG" id="mhev:MHEL_44800"/>
<protein>
    <submittedName>
        <fullName evidence="7">TetR family transcriptional regulator</fullName>
    </submittedName>
</protein>
<keyword evidence="1" id="KW-0805">Transcription regulation</keyword>
<dbReference type="GO" id="GO:0003700">
    <property type="term" value="F:DNA-binding transcription factor activity"/>
    <property type="evidence" value="ECO:0007669"/>
    <property type="project" value="TreeGrafter"/>
</dbReference>
<reference evidence="7 8" key="1">
    <citation type="journal article" date="2019" name="Emerg. Microbes Infect.">
        <title>Comprehensive subspecies identification of 175 nontuberculous mycobacteria species based on 7547 genomic profiles.</title>
        <authorList>
            <person name="Matsumoto Y."/>
            <person name="Kinjo T."/>
            <person name="Motooka D."/>
            <person name="Nabeya D."/>
            <person name="Jung N."/>
            <person name="Uechi K."/>
            <person name="Horii T."/>
            <person name="Iida T."/>
            <person name="Fujita J."/>
            <person name="Nakamura S."/>
        </authorList>
    </citation>
    <scope>NUCLEOTIDE SEQUENCE [LARGE SCALE GENOMIC DNA]</scope>
    <source>
        <strain evidence="7 8">JCM 30396</strain>
    </source>
</reference>
<dbReference type="InterPro" id="IPR050109">
    <property type="entry name" value="HTH-type_TetR-like_transc_reg"/>
</dbReference>
<feature type="region of interest" description="Disordered" evidence="5">
    <location>
        <begin position="1"/>
        <end position="24"/>
    </location>
</feature>
<evidence type="ECO:0000256" key="5">
    <source>
        <dbReference type="SAM" id="MobiDB-lite"/>
    </source>
</evidence>
<name>A0A7I7TAE3_9MYCO</name>
<dbReference type="AlphaFoldDB" id="A0A7I7TAE3"/>
<evidence type="ECO:0000256" key="4">
    <source>
        <dbReference type="PROSITE-ProRule" id="PRU00335"/>
    </source>
</evidence>
<dbReference type="GO" id="GO:0000976">
    <property type="term" value="F:transcription cis-regulatory region binding"/>
    <property type="evidence" value="ECO:0007669"/>
    <property type="project" value="TreeGrafter"/>
</dbReference>
<organism evidence="7 8">
    <name type="scientific">Mycolicibacterium helvum</name>
    <dbReference type="NCBI Taxonomy" id="1534349"/>
    <lineage>
        <taxon>Bacteria</taxon>
        <taxon>Bacillati</taxon>
        <taxon>Actinomycetota</taxon>
        <taxon>Actinomycetes</taxon>
        <taxon>Mycobacteriales</taxon>
        <taxon>Mycobacteriaceae</taxon>
        <taxon>Mycolicibacterium</taxon>
    </lineage>
</organism>
<evidence type="ECO:0000256" key="2">
    <source>
        <dbReference type="ARBA" id="ARBA00023125"/>
    </source>
</evidence>
<dbReference type="SUPFAM" id="SSF46689">
    <property type="entry name" value="Homeodomain-like"/>
    <property type="match status" value="1"/>
</dbReference>
<keyword evidence="3" id="KW-0804">Transcription</keyword>
<evidence type="ECO:0000313" key="8">
    <source>
        <dbReference type="Proteomes" id="UP000467148"/>
    </source>
</evidence>
<keyword evidence="2 4" id="KW-0238">DNA-binding</keyword>
<sequence length="181" mass="19496">MAAGLAPARPSKRTPGRPRGSNTDARREMIICAAVRVFAYRGYDAATLQEVADLVGITRPAVHHYFPGKAPLFRAALDRAHDTVMTPTAAHPLERFTAPAHGESRLACALLGTSLAQSHRIAEIAPRITSVSADLRHLCGEAIGAQDEQRAELLVAVIVGRWVMTACDLTWLDIETGLDPL</sequence>
<dbReference type="PROSITE" id="PS01081">
    <property type="entry name" value="HTH_TETR_1"/>
    <property type="match status" value="1"/>
</dbReference>
<evidence type="ECO:0000256" key="3">
    <source>
        <dbReference type="ARBA" id="ARBA00023163"/>
    </source>
</evidence>
<dbReference type="PANTHER" id="PTHR30055:SF234">
    <property type="entry name" value="HTH-TYPE TRANSCRIPTIONAL REGULATOR BETI"/>
    <property type="match status" value="1"/>
</dbReference>
<accession>A0A7I7TAE3</accession>
<dbReference type="PROSITE" id="PS50977">
    <property type="entry name" value="HTH_TETR_2"/>
    <property type="match status" value="1"/>
</dbReference>
<dbReference type="InterPro" id="IPR009057">
    <property type="entry name" value="Homeodomain-like_sf"/>
</dbReference>
<feature type="DNA-binding region" description="H-T-H motif" evidence="4">
    <location>
        <begin position="47"/>
        <end position="66"/>
    </location>
</feature>
<dbReference type="EMBL" id="AP022596">
    <property type="protein sequence ID" value="BBY66237.1"/>
    <property type="molecule type" value="Genomic_DNA"/>
</dbReference>
<dbReference type="InterPro" id="IPR023772">
    <property type="entry name" value="DNA-bd_HTH_TetR-type_CS"/>
</dbReference>
<gene>
    <name evidence="7" type="ORF">MHEL_44800</name>
</gene>
<feature type="domain" description="HTH tetR-type" evidence="6">
    <location>
        <begin position="24"/>
        <end position="84"/>
    </location>
</feature>
<dbReference type="Pfam" id="PF00440">
    <property type="entry name" value="TetR_N"/>
    <property type="match status" value="1"/>
</dbReference>
<dbReference type="PRINTS" id="PR00455">
    <property type="entry name" value="HTHTETR"/>
</dbReference>
<evidence type="ECO:0000256" key="1">
    <source>
        <dbReference type="ARBA" id="ARBA00023015"/>
    </source>
</evidence>
<proteinExistence type="predicted"/>
<keyword evidence="8" id="KW-1185">Reference proteome</keyword>
<evidence type="ECO:0000259" key="6">
    <source>
        <dbReference type="PROSITE" id="PS50977"/>
    </source>
</evidence>
<dbReference type="InterPro" id="IPR001647">
    <property type="entry name" value="HTH_TetR"/>
</dbReference>
<dbReference type="Gene3D" id="1.10.357.10">
    <property type="entry name" value="Tetracycline Repressor, domain 2"/>
    <property type="match status" value="1"/>
</dbReference>
<evidence type="ECO:0000313" key="7">
    <source>
        <dbReference type="EMBL" id="BBY66237.1"/>
    </source>
</evidence>
<dbReference type="PANTHER" id="PTHR30055">
    <property type="entry name" value="HTH-TYPE TRANSCRIPTIONAL REGULATOR RUTR"/>
    <property type="match status" value="1"/>
</dbReference>